<evidence type="ECO:0000313" key="4">
    <source>
        <dbReference type="EMBL" id="MFC4426053.1"/>
    </source>
</evidence>
<evidence type="ECO:0000259" key="3">
    <source>
        <dbReference type="PROSITE" id="PS51186"/>
    </source>
</evidence>
<proteinExistence type="predicted"/>
<accession>A0ABV8XMT1</accession>
<evidence type="ECO:0000256" key="2">
    <source>
        <dbReference type="ARBA" id="ARBA00023315"/>
    </source>
</evidence>
<evidence type="ECO:0000313" key="5">
    <source>
        <dbReference type="Proteomes" id="UP001595998"/>
    </source>
</evidence>
<dbReference type="PANTHER" id="PTHR43877:SF2">
    <property type="entry name" value="AMINOALKYLPHOSPHONATE N-ACETYLTRANSFERASE-RELATED"/>
    <property type="match status" value="1"/>
</dbReference>
<dbReference type="GO" id="GO:0016746">
    <property type="term" value="F:acyltransferase activity"/>
    <property type="evidence" value="ECO:0007669"/>
    <property type="project" value="UniProtKB-KW"/>
</dbReference>
<dbReference type="Gene3D" id="3.40.630.30">
    <property type="match status" value="1"/>
</dbReference>
<feature type="domain" description="N-acetyltransferase" evidence="3">
    <location>
        <begin position="5"/>
        <end position="163"/>
    </location>
</feature>
<dbReference type="PANTHER" id="PTHR43877">
    <property type="entry name" value="AMINOALKYLPHOSPHONATE N-ACETYLTRANSFERASE-RELATED-RELATED"/>
    <property type="match status" value="1"/>
</dbReference>
<dbReference type="Proteomes" id="UP001595998">
    <property type="component" value="Unassembled WGS sequence"/>
</dbReference>
<dbReference type="EC" id="2.3.1.-" evidence="4"/>
<dbReference type="Pfam" id="PF13508">
    <property type="entry name" value="Acetyltransf_7"/>
    <property type="match status" value="1"/>
</dbReference>
<gene>
    <name evidence="4" type="ORF">ACFOZ9_07480</name>
</gene>
<dbReference type="InterPro" id="IPR000182">
    <property type="entry name" value="GNAT_dom"/>
</dbReference>
<keyword evidence="1 4" id="KW-0808">Transferase</keyword>
<dbReference type="RefSeq" id="WP_380038050.1">
    <property type="nucleotide sequence ID" value="NZ_JBHSEH010000005.1"/>
</dbReference>
<evidence type="ECO:0000256" key="1">
    <source>
        <dbReference type="ARBA" id="ARBA00022679"/>
    </source>
</evidence>
<dbReference type="CDD" id="cd04301">
    <property type="entry name" value="NAT_SF"/>
    <property type="match status" value="1"/>
</dbReference>
<name>A0ABV8XMT1_9DEIO</name>
<sequence length="169" mass="18064">MNGPGRLRQRRPEDLPGLVLILRQVHEADGYPSAWPADPLSFVRATGVVEAWIAEAEGRPLGQVVLCEPGRGTLQTLVPGALEIKRLFVGSEGRGSGLAADLMARAHAGAQALERPAALQVDPRNTAALALYRKLGWQPVATAEAPWLDPDGRAPMVEVLRAPAFLNPT</sequence>
<keyword evidence="5" id="KW-1185">Reference proteome</keyword>
<dbReference type="InterPro" id="IPR050832">
    <property type="entry name" value="Bact_Acetyltransf"/>
</dbReference>
<keyword evidence="2 4" id="KW-0012">Acyltransferase</keyword>
<dbReference type="PROSITE" id="PS51186">
    <property type="entry name" value="GNAT"/>
    <property type="match status" value="1"/>
</dbReference>
<reference evidence="5" key="1">
    <citation type="journal article" date="2019" name="Int. J. Syst. Evol. Microbiol.">
        <title>The Global Catalogue of Microorganisms (GCM) 10K type strain sequencing project: providing services to taxonomists for standard genome sequencing and annotation.</title>
        <authorList>
            <consortium name="The Broad Institute Genomics Platform"/>
            <consortium name="The Broad Institute Genome Sequencing Center for Infectious Disease"/>
            <person name="Wu L."/>
            <person name="Ma J."/>
        </authorList>
    </citation>
    <scope>NUCLEOTIDE SEQUENCE [LARGE SCALE GENOMIC DNA]</scope>
    <source>
        <strain evidence="5">CCUG 56029</strain>
    </source>
</reference>
<dbReference type="EMBL" id="JBHSEH010000005">
    <property type="protein sequence ID" value="MFC4426053.1"/>
    <property type="molecule type" value="Genomic_DNA"/>
</dbReference>
<protein>
    <submittedName>
        <fullName evidence="4">GNAT family N-acetyltransferase</fullName>
        <ecNumber evidence="4">2.3.1.-</ecNumber>
    </submittedName>
</protein>
<comment type="caution">
    <text evidence="4">The sequence shown here is derived from an EMBL/GenBank/DDBJ whole genome shotgun (WGS) entry which is preliminary data.</text>
</comment>
<dbReference type="SUPFAM" id="SSF55729">
    <property type="entry name" value="Acyl-CoA N-acyltransferases (Nat)"/>
    <property type="match status" value="1"/>
</dbReference>
<organism evidence="4 5">
    <name type="scientific">Deinococcus navajonensis</name>
    <dbReference type="NCBI Taxonomy" id="309884"/>
    <lineage>
        <taxon>Bacteria</taxon>
        <taxon>Thermotogati</taxon>
        <taxon>Deinococcota</taxon>
        <taxon>Deinococci</taxon>
        <taxon>Deinococcales</taxon>
        <taxon>Deinococcaceae</taxon>
        <taxon>Deinococcus</taxon>
    </lineage>
</organism>
<dbReference type="InterPro" id="IPR016181">
    <property type="entry name" value="Acyl_CoA_acyltransferase"/>
</dbReference>